<keyword evidence="1" id="KW-0812">Transmembrane</keyword>
<evidence type="ECO:0000313" key="2">
    <source>
        <dbReference type="EMBL" id="KKK62139.1"/>
    </source>
</evidence>
<organism evidence="2">
    <name type="scientific">marine sediment metagenome</name>
    <dbReference type="NCBI Taxonomy" id="412755"/>
    <lineage>
        <taxon>unclassified sequences</taxon>
        <taxon>metagenomes</taxon>
        <taxon>ecological metagenomes</taxon>
    </lineage>
</organism>
<reference evidence="2" key="1">
    <citation type="journal article" date="2015" name="Nature">
        <title>Complex archaea that bridge the gap between prokaryotes and eukaryotes.</title>
        <authorList>
            <person name="Spang A."/>
            <person name="Saw J.H."/>
            <person name="Jorgensen S.L."/>
            <person name="Zaremba-Niedzwiedzka K."/>
            <person name="Martijn J."/>
            <person name="Lind A.E."/>
            <person name="van Eijk R."/>
            <person name="Schleper C."/>
            <person name="Guy L."/>
            <person name="Ettema T.J."/>
        </authorList>
    </citation>
    <scope>NUCLEOTIDE SEQUENCE</scope>
</reference>
<evidence type="ECO:0000256" key="1">
    <source>
        <dbReference type="SAM" id="Phobius"/>
    </source>
</evidence>
<dbReference type="AlphaFoldDB" id="A0A0F8Z6X2"/>
<sequence>MGSRSADVLHARVLMRRIEIILLSIFAGMTLFQISLSPWLKPLVPGVRLTFDFVLIN</sequence>
<feature type="transmembrane region" description="Helical" evidence="1">
    <location>
        <begin position="20"/>
        <end position="40"/>
    </location>
</feature>
<dbReference type="EMBL" id="LAZR01062142">
    <property type="protein sequence ID" value="KKK62139.1"/>
    <property type="molecule type" value="Genomic_DNA"/>
</dbReference>
<keyword evidence="1" id="KW-0472">Membrane</keyword>
<keyword evidence="1" id="KW-1133">Transmembrane helix</keyword>
<name>A0A0F8Z6X2_9ZZZZ</name>
<accession>A0A0F8Z6X2</accession>
<comment type="caution">
    <text evidence="2">The sequence shown here is derived from an EMBL/GenBank/DDBJ whole genome shotgun (WGS) entry which is preliminary data.</text>
</comment>
<feature type="non-terminal residue" evidence="2">
    <location>
        <position position="57"/>
    </location>
</feature>
<proteinExistence type="predicted"/>
<gene>
    <name evidence="2" type="ORF">LCGC14_3007300</name>
</gene>
<protein>
    <submittedName>
        <fullName evidence="2">Uncharacterized protein</fullName>
    </submittedName>
</protein>